<dbReference type="EMBL" id="JANBQF010000722">
    <property type="protein sequence ID" value="KAJ1999368.1"/>
    <property type="molecule type" value="Genomic_DNA"/>
</dbReference>
<gene>
    <name evidence="2" type="ORF">H4R26_005096</name>
</gene>
<reference evidence="2" key="1">
    <citation type="submission" date="2022-07" db="EMBL/GenBank/DDBJ databases">
        <title>Phylogenomic reconstructions and comparative analyses of Kickxellomycotina fungi.</title>
        <authorList>
            <person name="Reynolds N.K."/>
            <person name="Stajich J.E."/>
            <person name="Barry K."/>
            <person name="Grigoriev I.V."/>
            <person name="Crous P."/>
            <person name="Smith M.E."/>
        </authorList>
    </citation>
    <scope>NUCLEOTIDE SEQUENCE</scope>
    <source>
        <strain evidence="2">IMI 214461</strain>
    </source>
</reference>
<evidence type="ECO:0000313" key="2">
    <source>
        <dbReference type="EMBL" id="KAJ1999368.1"/>
    </source>
</evidence>
<proteinExistence type="predicted"/>
<evidence type="ECO:0000313" key="3">
    <source>
        <dbReference type="Proteomes" id="UP001150907"/>
    </source>
</evidence>
<comment type="caution">
    <text evidence="2">The sequence shown here is derived from an EMBL/GenBank/DDBJ whole genome shotgun (WGS) entry which is preliminary data.</text>
</comment>
<evidence type="ECO:0000256" key="1">
    <source>
        <dbReference type="SAM" id="SignalP"/>
    </source>
</evidence>
<feature type="chain" id="PRO_5040938164" evidence="1">
    <location>
        <begin position="20"/>
        <end position="107"/>
    </location>
</feature>
<feature type="signal peptide" evidence="1">
    <location>
        <begin position="1"/>
        <end position="19"/>
    </location>
</feature>
<sequence>MRFFVLLALLSCLLALCHATKLKTTVSLLRVDKGKYSTYKKSLSDSTCHDVPEIFSKSTTWVATMGNAVTFYSKKGCKGSTLVTKPNDLVFASYFCPVGSYKVAKNF</sequence>
<dbReference type="AlphaFoldDB" id="A0A9W8B889"/>
<dbReference type="Proteomes" id="UP001150907">
    <property type="component" value="Unassembled WGS sequence"/>
</dbReference>
<name>A0A9W8B889_9FUNG</name>
<accession>A0A9W8B889</accession>
<organism evidence="2 3">
    <name type="scientific">Coemansia thaxteri</name>
    <dbReference type="NCBI Taxonomy" id="2663907"/>
    <lineage>
        <taxon>Eukaryota</taxon>
        <taxon>Fungi</taxon>
        <taxon>Fungi incertae sedis</taxon>
        <taxon>Zoopagomycota</taxon>
        <taxon>Kickxellomycotina</taxon>
        <taxon>Kickxellomycetes</taxon>
        <taxon>Kickxellales</taxon>
        <taxon>Kickxellaceae</taxon>
        <taxon>Coemansia</taxon>
    </lineage>
</organism>
<protein>
    <submittedName>
        <fullName evidence="2">Uncharacterized protein</fullName>
    </submittedName>
</protein>
<keyword evidence="3" id="KW-1185">Reference proteome</keyword>
<keyword evidence="1" id="KW-0732">Signal</keyword>